<feature type="compositionally biased region" description="Low complexity" evidence="1">
    <location>
        <begin position="99"/>
        <end position="120"/>
    </location>
</feature>
<keyword evidence="3" id="KW-1185">Reference proteome</keyword>
<dbReference type="Proteomes" id="UP001487740">
    <property type="component" value="Unassembled WGS sequence"/>
</dbReference>
<evidence type="ECO:0000313" key="3">
    <source>
        <dbReference type="Proteomes" id="UP001487740"/>
    </source>
</evidence>
<proteinExistence type="predicted"/>
<accession>A0AAW0T132</accession>
<comment type="caution">
    <text evidence="2">The sequence shown here is derived from an EMBL/GenBank/DDBJ whole genome shotgun (WGS) entry which is preliminary data.</text>
</comment>
<protein>
    <submittedName>
        <fullName evidence="2">Uncharacterized protein</fullName>
    </submittedName>
</protein>
<evidence type="ECO:0000256" key="1">
    <source>
        <dbReference type="SAM" id="MobiDB-lite"/>
    </source>
</evidence>
<feature type="compositionally biased region" description="Basic and acidic residues" evidence="1">
    <location>
        <begin position="75"/>
        <end position="94"/>
    </location>
</feature>
<organism evidence="2 3">
    <name type="scientific">Scylla paramamosain</name>
    <name type="common">Mud crab</name>
    <dbReference type="NCBI Taxonomy" id="85552"/>
    <lineage>
        <taxon>Eukaryota</taxon>
        <taxon>Metazoa</taxon>
        <taxon>Ecdysozoa</taxon>
        <taxon>Arthropoda</taxon>
        <taxon>Crustacea</taxon>
        <taxon>Multicrustacea</taxon>
        <taxon>Malacostraca</taxon>
        <taxon>Eumalacostraca</taxon>
        <taxon>Eucarida</taxon>
        <taxon>Decapoda</taxon>
        <taxon>Pleocyemata</taxon>
        <taxon>Brachyura</taxon>
        <taxon>Eubrachyura</taxon>
        <taxon>Portunoidea</taxon>
        <taxon>Portunidae</taxon>
        <taxon>Portuninae</taxon>
        <taxon>Scylla</taxon>
    </lineage>
</organism>
<gene>
    <name evidence="2" type="ORF">O3P69_016886</name>
</gene>
<name>A0AAW0T132_SCYPA</name>
<reference evidence="2 3" key="1">
    <citation type="submission" date="2023-03" db="EMBL/GenBank/DDBJ databases">
        <title>High-quality genome of Scylla paramamosain provides insights in environmental adaptation.</title>
        <authorList>
            <person name="Zhang L."/>
        </authorList>
    </citation>
    <scope>NUCLEOTIDE SEQUENCE [LARGE SCALE GENOMIC DNA]</scope>
    <source>
        <strain evidence="2">LZ_2023a</strain>
        <tissue evidence="2">Muscle</tissue>
    </source>
</reference>
<sequence>MAGRRRWLTLGEVTEGRVKANVCGWCNIFVLVPRRTARQPASQPAVPRPTPHTQKSATFTQLSQPLTRSVTTEIFKSEDTKHETRETVTAEEKAINNLTRTSTAATTTAATTTAATTTTTRSHRHASC</sequence>
<dbReference type="AlphaFoldDB" id="A0AAW0T132"/>
<feature type="region of interest" description="Disordered" evidence="1">
    <location>
        <begin position="36"/>
        <end position="128"/>
    </location>
</feature>
<dbReference type="EMBL" id="JARAKH010000042">
    <property type="protein sequence ID" value="KAK8380597.1"/>
    <property type="molecule type" value="Genomic_DNA"/>
</dbReference>
<evidence type="ECO:0000313" key="2">
    <source>
        <dbReference type="EMBL" id="KAK8380597.1"/>
    </source>
</evidence>
<feature type="compositionally biased region" description="Polar residues" evidence="1">
    <location>
        <begin position="51"/>
        <end position="74"/>
    </location>
</feature>